<feature type="compositionally biased region" description="Polar residues" evidence="1">
    <location>
        <begin position="17"/>
        <end position="28"/>
    </location>
</feature>
<evidence type="ECO:0000313" key="2">
    <source>
        <dbReference type="EMBL" id="KAL0955162.1"/>
    </source>
</evidence>
<name>A0ABR3JI07_9AGAR</name>
<proteinExistence type="predicted"/>
<comment type="caution">
    <text evidence="2">The sequence shown here is derived from an EMBL/GenBank/DDBJ whole genome shotgun (WGS) entry which is preliminary data.</text>
</comment>
<feature type="region of interest" description="Disordered" evidence="1">
    <location>
        <begin position="921"/>
        <end position="968"/>
    </location>
</feature>
<sequence>MVTSRRKPIAPVLGPGSRTNSTQGVQRSVKTKGPVSEDGTSRTNGQASQLTRELNPESSKSEKSSKSKDKHKKKKKKSKEPSLMHMLSRIVILLTTIYAYLACPNSPIYTPQSASTNSLPTGIAKPLPLTPHLLLTPFLQGVTSIPPPHPLVCQAVLKTHNRIVLPFQTYVLQPASHKISSLVHSAAYSPTLSPYTTSAVNFYEGPLLRFYHSKVVPTYIHILVPAYHKHVLPRVSAYLIQPLWHKGAKPLWRNSVVPAYHRYIVRDLWQVRLAPVYYKYLYNPLAPYARASQRVYRLHIHPNLARLASESEDAYSTYLEPVLERAAAHAKVIIAKAYDHACIEWKRVRPHLVVAWKEVDAKSSVVLRKVAEQRRIYVDRHVARIWEEVRELSGVRRTPERSSITPTKVVAAHTVDIEAEYSSVAPPVLSDEPARSAASVIEESLRGDTATASVADVASASVMTTSVASEESIAAPPAAVTEAVDAEAAAVRAQLHDEGSALEAEFTSVAPPVLDDGPKRSAASVIAESLLAPSPSATESAADVDLDDFFADLGIDSNAPPSKSADIPEPSPEPTQVAEEETEDQKRALAEQAEARKAETVIKRADIESRHRKWESQLESLIREQDVAVRSAIEGVRQSAAAAAAVNGGKFTKDIDSMAKEGEKLVKGASGWVTAHEKAPYNKANRPDPNFPYDEESVNKARERDMALFDQIMSKMEQKFGARVEQIEEIVNTWLASVREDEFAQVLQAEQQVKAIADQAQADLGLDYAWLDDVTYADWQRYHDLMRRSEAFAGTARSLQNGTHPDEIADPVFDSLSKLQLEVEDIVAGFSMKIRQIKSNAHRLFHGSEADAEEDTRNVDSGSSIADESTQEDEPGRAVEPEPEPAVSILPIPSDADGRASGAADIPPVLLGRSAEEVAEALGRVSDPAGRSESGADGVGRKAESSAEGAGAPEKVQHAAQVPEHMEL</sequence>
<keyword evidence="3" id="KW-1185">Reference proteome</keyword>
<evidence type="ECO:0000256" key="1">
    <source>
        <dbReference type="SAM" id="MobiDB-lite"/>
    </source>
</evidence>
<dbReference type="Proteomes" id="UP001556367">
    <property type="component" value="Unassembled WGS sequence"/>
</dbReference>
<evidence type="ECO:0000313" key="3">
    <source>
        <dbReference type="Proteomes" id="UP001556367"/>
    </source>
</evidence>
<feature type="region of interest" description="Disordered" evidence="1">
    <location>
        <begin position="1"/>
        <end position="81"/>
    </location>
</feature>
<feature type="region of interest" description="Disordered" evidence="1">
    <location>
        <begin position="552"/>
        <end position="582"/>
    </location>
</feature>
<protein>
    <submittedName>
        <fullName evidence="2">Uncharacterized protein</fullName>
    </submittedName>
</protein>
<gene>
    <name evidence="2" type="ORF">HGRIS_004071</name>
</gene>
<dbReference type="EMBL" id="JASNQZ010000007">
    <property type="protein sequence ID" value="KAL0955162.1"/>
    <property type="molecule type" value="Genomic_DNA"/>
</dbReference>
<feature type="compositionally biased region" description="Polar residues" evidence="1">
    <location>
        <begin position="859"/>
        <end position="868"/>
    </location>
</feature>
<organism evidence="2 3">
    <name type="scientific">Hohenbuehelia grisea</name>
    <dbReference type="NCBI Taxonomy" id="104357"/>
    <lineage>
        <taxon>Eukaryota</taxon>
        <taxon>Fungi</taxon>
        <taxon>Dikarya</taxon>
        <taxon>Basidiomycota</taxon>
        <taxon>Agaricomycotina</taxon>
        <taxon>Agaricomycetes</taxon>
        <taxon>Agaricomycetidae</taxon>
        <taxon>Agaricales</taxon>
        <taxon>Pleurotineae</taxon>
        <taxon>Pleurotaceae</taxon>
        <taxon>Hohenbuehelia</taxon>
    </lineage>
</organism>
<reference evidence="3" key="1">
    <citation type="submission" date="2024-06" db="EMBL/GenBank/DDBJ databases">
        <title>Multi-omics analyses provide insights into the biosynthesis of the anticancer antibiotic pleurotin in Hohenbuehelia grisea.</title>
        <authorList>
            <person name="Weaver J.A."/>
            <person name="Alberti F."/>
        </authorList>
    </citation>
    <scope>NUCLEOTIDE SEQUENCE [LARGE SCALE GENOMIC DNA]</scope>
    <source>
        <strain evidence="3">T-177</strain>
    </source>
</reference>
<accession>A0ABR3JI07</accession>
<feature type="region of interest" description="Disordered" evidence="1">
    <location>
        <begin position="845"/>
        <end position="908"/>
    </location>
</feature>
<feature type="compositionally biased region" description="Polar residues" evidence="1">
    <location>
        <begin position="41"/>
        <end position="52"/>
    </location>
</feature>
<feature type="compositionally biased region" description="Basic residues" evidence="1">
    <location>
        <begin position="68"/>
        <end position="78"/>
    </location>
</feature>